<dbReference type="EMBL" id="LGRX02027764">
    <property type="protein sequence ID" value="KAK3248850.1"/>
    <property type="molecule type" value="Genomic_DNA"/>
</dbReference>
<evidence type="ECO:0000313" key="3">
    <source>
        <dbReference type="Proteomes" id="UP001190700"/>
    </source>
</evidence>
<proteinExistence type="predicted"/>
<evidence type="ECO:0000259" key="1">
    <source>
        <dbReference type="PROSITE" id="PS50222"/>
    </source>
</evidence>
<reference evidence="2 3" key="1">
    <citation type="journal article" date="2015" name="Genome Biol. Evol.">
        <title>Comparative Genomics of a Bacterivorous Green Alga Reveals Evolutionary Causalities and Consequences of Phago-Mixotrophic Mode of Nutrition.</title>
        <authorList>
            <person name="Burns J.A."/>
            <person name="Paasch A."/>
            <person name="Narechania A."/>
            <person name="Kim E."/>
        </authorList>
    </citation>
    <scope>NUCLEOTIDE SEQUENCE [LARGE SCALE GENOMIC DNA]</scope>
    <source>
        <strain evidence="2 3">PLY_AMNH</strain>
    </source>
</reference>
<organism evidence="2 3">
    <name type="scientific">Cymbomonas tetramitiformis</name>
    <dbReference type="NCBI Taxonomy" id="36881"/>
    <lineage>
        <taxon>Eukaryota</taxon>
        <taxon>Viridiplantae</taxon>
        <taxon>Chlorophyta</taxon>
        <taxon>Pyramimonadophyceae</taxon>
        <taxon>Pyramimonadales</taxon>
        <taxon>Pyramimonadaceae</taxon>
        <taxon>Cymbomonas</taxon>
    </lineage>
</organism>
<dbReference type="Gene3D" id="1.10.238.10">
    <property type="entry name" value="EF-hand"/>
    <property type="match status" value="1"/>
</dbReference>
<dbReference type="InterPro" id="IPR002048">
    <property type="entry name" value="EF_hand_dom"/>
</dbReference>
<dbReference type="Proteomes" id="UP001190700">
    <property type="component" value="Unassembled WGS sequence"/>
</dbReference>
<protein>
    <recommendedName>
        <fullName evidence="1">EF-hand domain-containing protein</fullName>
    </recommendedName>
</protein>
<sequence>MGFFDKLTKTVKGALDKVDDKAIRTVTDAAFGGLDKDKDGKVKAEDVKALAKTLSDKIPPLQKVPDSAYDEALKQVHKDGEDFTKDDFFNFVNNLVEKAR</sequence>
<keyword evidence="3" id="KW-1185">Reference proteome</keyword>
<evidence type="ECO:0000313" key="2">
    <source>
        <dbReference type="EMBL" id="KAK3248850.1"/>
    </source>
</evidence>
<name>A0AAE0C7J1_9CHLO</name>
<dbReference type="InterPro" id="IPR011992">
    <property type="entry name" value="EF-hand-dom_pair"/>
</dbReference>
<dbReference type="SUPFAM" id="SSF47473">
    <property type="entry name" value="EF-hand"/>
    <property type="match status" value="1"/>
</dbReference>
<comment type="caution">
    <text evidence="2">The sequence shown here is derived from an EMBL/GenBank/DDBJ whole genome shotgun (WGS) entry which is preliminary data.</text>
</comment>
<dbReference type="GO" id="GO:0005509">
    <property type="term" value="F:calcium ion binding"/>
    <property type="evidence" value="ECO:0007669"/>
    <property type="project" value="InterPro"/>
</dbReference>
<feature type="domain" description="EF-hand" evidence="1">
    <location>
        <begin position="22"/>
        <end position="57"/>
    </location>
</feature>
<dbReference type="AlphaFoldDB" id="A0AAE0C7J1"/>
<accession>A0AAE0C7J1</accession>
<dbReference type="PROSITE" id="PS50222">
    <property type="entry name" value="EF_HAND_2"/>
    <property type="match status" value="1"/>
</dbReference>
<gene>
    <name evidence="2" type="ORF">CYMTET_41701</name>
</gene>